<evidence type="ECO:0000313" key="3">
    <source>
        <dbReference type="Proteomes" id="UP001595900"/>
    </source>
</evidence>
<dbReference type="Proteomes" id="UP001595900">
    <property type="component" value="Unassembled WGS sequence"/>
</dbReference>
<name>A0ABV8Q3X8_9MICO</name>
<protein>
    <submittedName>
        <fullName evidence="2">Uncharacterized protein</fullName>
    </submittedName>
</protein>
<proteinExistence type="predicted"/>
<gene>
    <name evidence="2" type="ORF">ACFOYW_00365</name>
</gene>
<evidence type="ECO:0000313" key="2">
    <source>
        <dbReference type="EMBL" id="MFC4241809.1"/>
    </source>
</evidence>
<reference evidence="3" key="1">
    <citation type="journal article" date="2019" name="Int. J. Syst. Evol. Microbiol.">
        <title>The Global Catalogue of Microorganisms (GCM) 10K type strain sequencing project: providing services to taxonomists for standard genome sequencing and annotation.</title>
        <authorList>
            <consortium name="The Broad Institute Genomics Platform"/>
            <consortium name="The Broad Institute Genome Sequencing Center for Infectious Disease"/>
            <person name="Wu L."/>
            <person name="Ma J."/>
        </authorList>
    </citation>
    <scope>NUCLEOTIDE SEQUENCE [LARGE SCALE GENOMIC DNA]</scope>
    <source>
        <strain evidence="3">CGMCC 1.10363</strain>
    </source>
</reference>
<comment type="caution">
    <text evidence="2">The sequence shown here is derived from an EMBL/GenBank/DDBJ whole genome shotgun (WGS) entry which is preliminary data.</text>
</comment>
<accession>A0ABV8Q3X8</accession>
<feature type="region of interest" description="Disordered" evidence="1">
    <location>
        <begin position="136"/>
        <end position="165"/>
    </location>
</feature>
<feature type="compositionally biased region" description="Basic and acidic residues" evidence="1">
    <location>
        <begin position="137"/>
        <end position="165"/>
    </location>
</feature>
<evidence type="ECO:0000256" key="1">
    <source>
        <dbReference type="SAM" id="MobiDB-lite"/>
    </source>
</evidence>
<sequence length="221" mass="24904">MREQVRELGIDVAGFVPQRHLEHLGIVGLTMEQSGSRGQEQTARRASIASGYTLWRNPDDRSDPVNLRAVDEETRRRWQLAEALPHPPWRKRMIERLRYPMLVDAVRTNWTAPGAEQVELAEELARHVNHLLNNQYRDSDVPRPRAEGGHRADVVSRDDAEHGHPVEIDGVTCDGILLDGNPHVTGLGARLDEQRTLTAVVDREHLALLRLAFLSQAPVSP</sequence>
<organism evidence="2 3">
    <name type="scientific">Gryllotalpicola reticulitermitis</name>
    <dbReference type="NCBI Taxonomy" id="1184153"/>
    <lineage>
        <taxon>Bacteria</taxon>
        <taxon>Bacillati</taxon>
        <taxon>Actinomycetota</taxon>
        <taxon>Actinomycetes</taxon>
        <taxon>Micrococcales</taxon>
        <taxon>Microbacteriaceae</taxon>
        <taxon>Gryllotalpicola</taxon>
    </lineage>
</organism>
<dbReference type="RefSeq" id="WP_390226555.1">
    <property type="nucleotide sequence ID" value="NZ_JBHSCN010000001.1"/>
</dbReference>
<keyword evidence="3" id="KW-1185">Reference proteome</keyword>
<dbReference type="EMBL" id="JBHSCN010000001">
    <property type="protein sequence ID" value="MFC4241809.1"/>
    <property type="molecule type" value="Genomic_DNA"/>
</dbReference>